<feature type="non-terminal residue" evidence="1">
    <location>
        <position position="124"/>
    </location>
</feature>
<dbReference type="InterPro" id="IPR036236">
    <property type="entry name" value="Znf_C2H2_sf"/>
</dbReference>
<evidence type="ECO:0000313" key="2">
    <source>
        <dbReference type="Proteomes" id="UP001497623"/>
    </source>
</evidence>
<organism evidence="1 2">
    <name type="scientific">Meganyctiphanes norvegica</name>
    <name type="common">Northern krill</name>
    <name type="synonym">Thysanopoda norvegica</name>
    <dbReference type="NCBI Taxonomy" id="48144"/>
    <lineage>
        <taxon>Eukaryota</taxon>
        <taxon>Metazoa</taxon>
        <taxon>Ecdysozoa</taxon>
        <taxon>Arthropoda</taxon>
        <taxon>Crustacea</taxon>
        <taxon>Multicrustacea</taxon>
        <taxon>Malacostraca</taxon>
        <taxon>Eumalacostraca</taxon>
        <taxon>Eucarida</taxon>
        <taxon>Euphausiacea</taxon>
        <taxon>Euphausiidae</taxon>
        <taxon>Meganyctiphanes</taxon>
    </lineage>
</organism>
<name>A0AAV2RUD7_MEGNR</name>
<dbReference type="SUPFAM" id="SSF57667">
    <property type="entry name" value="beta-beta-alpha zinc fingers"/>
    <property type="match status" value="1"/>
</dbReference>
<keyword evidence="2" id="KW-1185">Reference proteome</keyword>
<dbReference type="Proteomes" id="UP001497623">
    <property type="component" value="Unassembled WGS sequence"/>
</dbReference>
<accession>A0AAV2RUD7</accession>
<evidence type="ECO:0008006" key="3">
    <source>
        <dbReference type="Google" id="ProtNLM"/>
    </source>
</evidence>
<protein>
    <recommendedName>
        <fullName evidence="3">C2H2-type domain-containing protein</fullName>
    </recommendedName>
</protein>
<proteinExistence type="predicted"/>
<gene>
    <name evidence="1" type="ORF">MNOR_LOCUS28807</name>
</gene>
<dbReference type="Gene3D" id="3.30.160.60">
    <property type="entry name" value="Classic Zinc Finger"/>
    <property type="match status" value="1"/>
</dbReference>
<dbReference type="EMBL" id="CAXKWB010032422">
    <property type="protein sequence ID" value="CAL4141138.1"/>
    <property type="molecule type" value="Genomic_DNA"/>
</dbReference>
<reference evidence="1 2" key="1">
    <citation type="submission" date="2024-05" db="EMBL/GenBank/DDBJ databases">
        <authorList>
            <person name="Wallberg A."/>
        </authorList>
    </citation>
    <scope>NUCLEOTIDE SEQUENCE [LARGE SCALE GENOMIC DNA]</scope>
</reference>
<dbReference type="AlphaFoldDB" id="A0AAV2RUD7"/>
<evidence type="ECO:0000313" key="1">
    <source>
        <dbReference type="EMBL" id="CAL4141138.1"/>
    </source>
</evidence>
<sequence>MDEDMEGKVKNEFEIYEEPFHTHDINKIIKDEIDKNEEPVQIKDVDIKVGEERVKYEKPVAEITEFYPVKHQIIHVDYKLHQCSHSENSYLTSHLRTQPGEKLYQCSQCENKMSHNNYRKIHMR</sequence>
<comment type="caution">
    <text evidence="1">The sequence shown here is derived from an EMBL/GenBank/DDBJ whole genome shotgun (WGS) entry which is preliminary data.</text>
</comment>